<dbReference type="SUPFAM" id="SSF56935">
    <property type="entry name" value="Porins"/>
    <property type="match status" value="1"/>
</dbReference>
<gene>
    <name evidence="19" type="ORF">FHS03_002918</name>
</gene>
<dbReference type="Gene3D" id="2.40.170.20">
    <property type="entry name" value="TonB-dependent receptor, beta-barrel domain"/>
    <property type="match status" value="1"/>
</dbReference>
<dbReference type="PROSITE" id="PS52016">
    <property type="entry name" value="TONB_DEPENDENT_REC_3"/>
    <property type="match status" value="1"/>
</dbReference>
<keyword evidence="4 14" id="KW-1134">Transmembrane beta strand</keyword>
<feature type="domain" description="TonB-dependent receptor plug" evidence="18">
    <location>
        <begin position="67"/>
        <end position="165"/>
    </location>
</feature>
<dbReference type="GO" id="GO:0015344">
    <property type="term" value="F:siderophore uptake transmembrane transporter activity"/>
    <property type="evidence" value="ECO:0007669"/>
    <property type="project" value="TreeGrafter"/>
</dbReference>
<dbReference type="CDD" id="cd01347">
    <property type="entry name" value="ligand_gated_channel"/>
    <property type="match status" value="1"/>
</dbReference>
<organism evidence="19 20">
    <name type="scientific">Pseudoduganella violacea</name>
    <dbReference type="NCBI Taxonomy" id="1715466"/>
    <lineage>
        <taxon>Bacteria</taxon>
        <taxon>Pseudomonadati</taxon>
        <taxon>Pseudomonadota</taxon>
        <taxon>Betaproteobacteria</taxon>
        <taxon>Burkholderiales</taxon>
        <taxon>Oxalobacteraceae</taxon>
        <taxon>Telluria group</taxon>
        <taxon>Pseudoduganella</taxon>
    </lineage>
</organism>
<feature type="domain" description="TonB-dependent receptor-like beta-barrel" evidence="17">
    <location>
        <begin position="262"/>
        <end position="731"/>
    </location>
</feature>
<comment type="similarity">
    <text evidence="2 14 15">Belongs to the TonB-dependent receptor family.</text>
</comment>
<keyword evidence="20" id="KW-1185">Reference proteome</keyword>
<evidence type="ECO:0000256" key="9">
    <source>
        <dbReference type="ARBA" id="ARBA00023065"/>
    </source>
</evidence>
<keyword evidence="6 14" id="KW-0812">Transmembrane</keyword>
<accession>A0A7W5BB35</accession>
<evidence type="ECO:0000259" key="18">
    <source>
        <dbReference type="Pfam" id="PF07715"/>
    </source>
</evidence>
<keyword evidence="5" id="KW-0410">Iron transport</keyword>
<dbReference type="GO" id="GO:0009279">
    <property type="term" value="C:cell outer membrane"/>
    <property type="evidence" value="ECO:0007669"/>
    <property type="project" value="UniProtKB-SubCell"/>
</dbReference>
<keyword evidence="12 19" id="KW-0675">Receptor</keyword>
<evidence type="ECO:0000256" key="4">
    <source>
        <dbReference type="ARBA" id="ARBA00022452"/>
    </source>
</evidence>
<dbReference type="GO" id="GO:0038023">
    <property type="term" value="F:signaling receptor activity"/>
    <property type="evidence" value="ECO:0007669"/>
    <property type="project" value="InterPro"/>
</dbReference>
<keyword evidence="7 16" id="KW-0732">Signal</keyword>
<feature type="chain" id="PRO_5031350372" evidence="16">
    <location>
        <begin position="28"/>
        <end position="762"/>
    </location>
</feature>
<dbReference type="InterPro" id="IPR012910">
    <property type="entry name" value="Plug_dom"/>
</dbReference>
<name>A0A7W5BB35_9BURK</name>
<evidence type="ECO:0000313" key="19">
    <source>
        <dbReference type="EMBL" id="MBB3119863.1"/>
    </source>
</evidence>
<dbReference type="Pfam" id="PF00593">
    <property type="entry name" value="TonB_dep_Rec_b-barrel"/>
    <property type="match status" value="1"/>
</dbReference>
<evidence type="ECO:0000256" key="5">
    <source>
        <dbReference type="ARBA" id="ARBA00022496"/>
    </source>
</evidence>
<dbReference type="RefSeq" id="WP_183441664.1">
    <property type="nucleotide sequence ID" value="NZ_JACHXD010000007.1"/>
</dbReference>
<keyword evidence="13 14" id="KW-0998">Cell outer membrane</keyword>
<proteinExistence type="inferred from homology"/>
<dbReference type="PANTHER" id="PTHR32552">
    <property type="entry name" value="FERRICHROME IRON RECEPTOR-RELATED"/>
    <property type="match status" value="1"/>
</dbReference>
<reference evidence="19 20" key="1">
    <citation type="submission" date="2020-08" db="EMBL/GenBank/DDBJ databases">
        <title>Genomic Encyclopedia of Type Strains, Phase III (KMG-III): the genomes of soil and plant-associated and newly described type strains.</title>
        <authorList>
            <person name="Whitman W."/>
        </authorList>
    </citation>
    <scope>NUCLEOTIDE SEQUENCE [LARGE SCALE GENOMIC DNA]</scope>
    <source>
        <strain evidence="19 20">CECT 8897</strain>
    </source>
</reference>
<evidence type="ECO:0000256" key="13">
    <source>
        <dbReference type="ARBA" id="ARBA00023237"/>
    </source>
</evidence>
<sequence>MSYIKSRKHAPATLTALATLAMPLALHAEGADTTPTVKLPEVTITGKPASDFQAPARSASDKFTAPLLDTPKSVTVVPAEVISQTGAVSLTDALRTVPGITVGAAEGGNPVGDNLFIRGYNAQSDTYIDGIRDSGSQSREIFALEQIEVVKGPNSAYGGRSSAGGGVNLVSKTAKAENFSTGSVSLGSAKYHRATADINRMLGENAALRLNVMVHENDMPGRNEIGGHRWGIAPTVAFGLTGSTKVNLSYYHMQSSETPDTGLPFNNPFTSGPNVAKNGDGTPVSVPRDTFYGLVNRDFRDTKSDIGTIDVKHDFGNGMSFRNVTRYGRTSNDYVWTQPDDSKGNLALYGTVWRRANTRNVVAKSLGNTSALTGEFQAAGIKHSYTAGIEFGREEMDRGSYLFTPGTNNPKTNTFTCPTAGAETLYNCTTLVNPNPHDPWVYSRTLAPNMTNVVSNSRSAYVFDTMEFNPQWLLNVGLRWDSFRSTLNVPAYTLNGVNTAAQYAKTDSNFTNYQAGLVYKPSANSSIYVSYGTSSTPPGNDGGDGLDALSATVQNLKPQDSKNFELGTKWEVLARRLSLSAAIFKSKMNNARVTAPDGGTQNVGKKTVDGFEFGVSGNITNDWQIFGGYTWLDGRVDDNGFVNTGTTAKPVWSASPFNGNVFPATPKNSASLWTAYRVLPGLTVGGGLNYVSKVYASINNNKWAPAYTRFDAMASYEVNKHISLQLNVQNLTDKLYFDKVSSPHYAGVGPGRSATLTANFKY</sequence>
<evidence type="ECO:0000256" key="6">
    <source>
        <dbReference type="ARBA" id="ARBA00022692"/>
    </source>
</evidence>
<dbReference type="EMBL" id="JACHXD010000007">
    <property type="protein sequence ID" value="MBB3119863.1"/>
    <property type="molecule type" value="Genomic_DNA"/>
</dbReference>
<dbReference type="InterPro" id="IPR036942">
    <property type="entry name" value="Beta-barrel_TonB_sf"/>
</dbReference>
<dbReference type="Pfam" id="PF07715">
    <property type="entry name" value="Plug"/>
    <property type="match status" value="1"/>
</dbReference>
<evidence type="ECO:0000256" key="15">
    <source>
        <dbReference type="RuleBase" id="RU003357"/>
    </source>
</evidence>
<evidence type="ECO:0000256" key="8">
    <source>
        <dbReference type="ARBA" id="ARBA00023004"/>
    </source>
</evidence>
<dbReference type="AlphaFoldDB" id="A0A7W5BB35"/>
<dbReference type="InterPro" id="IPR037066">
    <property type="entry name" value="Plug_dom_sf"/>
</dbReference>
<evidence type="ECO:0000256" key="7">
    <source>
        <dbReference type="ARBA" id="ARBA00022729"/>
    </source>
</evidence>
<dbReference type="InterPro" id="IPR000531">
    <property type="entry name" value="Beta-barrel_TonB"/>
</dbReference>
<evidence type="ECO:0000256" key="3">
    <source>
        <dbReference type="ARBA" id="ARBA00022448"/>
    </source>
</evidence>
<comment type="caution">
    <text evidence="19">The sequence shown here is derived from an EMBL/GenBank/DDBJ whole genome shotgun (WGS) entry which is preliminary data.</text>
</comment>
<evidence type="ECO:0000259" key="17">
    <source>
        <dbReference type="Pfam" id="PF00593"/>
    </source>
</evidence>
<protein>
    <submittedName>
        <fullName evidence="19">Catecholate siderophore receptor</fullName>
    </submittedName>
</protein>
<evidence type="ECO:0000256" key="11">
    <source>
        <dbReference type="ARBA" id="ARBA00023136"/>
    </source>
</evidence>
<feature type="signal peptide" evidence="16">
    <location>
        <begin position="1"/>
        <end position="27"/>
    </location>
</feature>
<dbReference type="GO" id="GO:0015891">
    <property type="term" value="P:siderophore transport"/>
    <property type="evidence" value="ECO:0007669"/>
    <property type="project" value="InterPro"/>
</dbReference>
<dbReference type="InterPro" id="IPR039426">
    <property type="entry name" value="TonB-dep_rcpt-like"/>
</dbReference>
<dbReference type="InterPro" id="IPR010105">
    <property type="entry name" value="TonB_sidphr_rcpt"/>
</dbReference>
<evidence type="ECO:0000256" key="16">
    <source>
        <dbReference type="SAM" id="SignalP"/>
    </source>
</evidence>
<keyword evidence="9" id="KW-0406">Ion transport</keyword>
<keyword evidence="3 14" id="KW-0813">Transport</keyword>
<dbReference type="NCBIfam" id="TIGR01783">
    <property type="entry name" value="TonB-siderophor"/>
    <property type="match status" value="1"/>
</dbReference>
<dbReference type="PANTHER" id="PTHR32552:SF89">
    <property type="entry name" value="CATECHOLATE SIDEROPHORE RECEPTOR FIU"/>
    <property type="match status" value="1"/>
</dbReference>
<keyword evidence="11 14" id="KW-0472">Membrane</keyword>
<evidence type="ECO:0000256" key="12">
    <source>
        <dbReference type="ARBA" id="ARBA00023170"/>
    </source>
</evidence>
<dbReference type="Proteomes" id="UP000541535">
    <property type="component" value="Unassembled WGS sequence"/>
</dbReference>
<dbReference type="Gene3D" id="2.170.130.10">
    <property type="entry name" value="TonB-dependent receptor, plug domain"/>
    <property type="match status" value="1"/>
</dbReference>
<evidence type="ECO:0000256" key="14">
    <source>
        <dbReference type="PROSITE-ProRule" id="PRU01360"/>
    </source>
</evidence>
<evidence type="ECO:0000313" key="20">
    <source>
        <dbReference type="Proteomes" id="UP000541535"/>
    </source>
</evidence>
<comment type="subcellular location">
    <subcellularLocation>
        <location evidence="1 14">Cell outer membrane</location>
        <topology evidence="1 14">Multi-pass membrane protein</topology>
    </subcellularLocation>
</comment>
<dbReference type="FunFam" id="2.170.130.10:FF:000001">
    <property type="entry name" value="Catecholate siderophore TonB-dependent receptor"/>
    <property type="match status" value="1"/>
</dbReference>
<evidence type="ECO:0000256" key="2">
    <source>
        <dbReference type="ARBA" id="ARBA00009810"/>
    </source>
</evidence>
<evidence type="ECO:0000256" key="1">
    <source>
        <dbReference type="ARBA" id="ARBA00004571"/>
    </source>
</evidence>
<keyword evidence="10 15" id="KW-0798">TonB box</keyword>
<evidence type="ECO:0000256" key="10">
    <source>
        <dbReference type="ARBA" id="ARBA00023077"/>
    </source>
</evidence>
<keyword evidence="8" id="KW-0408">Iron</keyword>